<gene>
    <name evidence="2" type="ORF">HS088_TW02G00126</name>
</gene>
<accession>A0A7J7DYG0</accession>
<reference evidence="2 3" key="1">
    <citation type="journal article" date="2020" name="Nat. Commun.">
        <title>Genome of Tripterygium wilfordii and identification of cytochrome P450 involved in triptolide biosynthesis.</title>
        <authorList>
            <person name="Tu L."/>
            <person name="Su P."/>
            <person name="Zhang Z."/>
            <person name="Gao L."/>
            <person name="Wang J."/>
            <person name="Hu T."/>
            <person name="Zhou J."/>
            <person name="Zhang Y."/>
            <person name="Zhao Y."/>
            <person name="Liu Y."/>
            <person name="Song Y."/>
            <person name="Tong Y."/>
            <person name="Lu Y."/>
            <person name="Yang J."/>
            <person name="Xu C."/>
            <person name="Jia M."/>
            <person name="Peters R.J."/>
            <person name="Huang L."/>
            <person name="Gao W."/>
        </authorList>
    </citation>
    <scope>NUCLEOTIDE SEQUENCE [LARGE SCALE GENOMIC DNA]</scope>
    <source>
        <strain evidence="3">cv. XIE 37</strain>
        <tissue evidence="2">Leaf</tissue>
    </source>
</reference>
<name>A0A7J7DYG0_TRIWF</name>
<evidence type="ECO:0000256" key="1">
    <source>
        <dbReference type="SAM" id="MobiDB-lite"/>
    </source>
</evidence>
<dbReference type="EMBL" id="JAAARO010000002">
    <property type="protein sequence ID" value="KAF5751116.1"/>
    <property type="molecule type" value="Genomic_DNA"/>
</dbReference>
<comment type="caution">
    <text evidence="2">The sequence shown here is derived from an EMBL/GenBank/DDBJ whole genome shotgun (WGS) entry which is preliminary data.</text>
</comment>
<dbReference type="FunCoup" id="A0A7J7DYG0">
    <property type="interactions" value="13"/>
</dbReference>
<feature type="compositionally biased region" description="Basic and acidic residues" evidence="1">
    <location>
        <begin position="8"/>
        <end position="21"/>
    </location>
</feature>
<feature type="region of interest" description="Disordered" evidence="1">
    <location>
        <begin position="65"/>
        <end position="94"/>
    </location>
</feature>
<dbReference type="InterPro" id="IPR024489">
    <property type="entry name" value="Organ_specific_prot"/>
</dbReference>
<feature type="region of interest" description="Disordered" evidence="1">
    <location>
        <begin position="1"/>
        <end position="22"/>
    </location>
</feature>
<evidence type="ECO:0000313" key="3">
    <source>
        <dbReference type="Proteomes" id="UP000593562"/>
    </source>
</evidence>
<sequence>MAARLSNGRKEPEEYWKRTMKDQPMPEQIKNLLFHQDPTPLSDKESKFVKDFDFGANAIIYHSRDHHKPERGLQAEAEMREGGDGYQITRKNIK</sequence>
<proteinExistence type="predicted"/>
<keyword evidence="3" id="KW-1185">Reference proteome</keyword>
<organism evidence="2 3">
    <name type="scientific">Tripterygium wilfordii</name>
    <name type="common">Thunder God vine</name>
    <dbReference type="NCBI Taxonomy" id="458696"/>
    <lineage>
        <taxon>Eukaryota</taxon>
        <taxon>Viridiplantae</taxon>
        <taxon>Streptophyta</taxon>
        <taxon>Embryophyta</taxon>
        <taxon>Tracheophyta</taxon>
        <taxon>Spermatophyta</taxon>
        <taxon>Magnoliopsida</taxon>
        <taxon>eudicotyledons</taxon>
        <taxon>Gunneridae</taxon>
        <taxon>Pentapetalae</taxon>
        <taxon>rosids</taxon>
        <taxon>fabids</taxon>
        <taxon>Celastrales</taxon>
        <taxon>Celastraceae</taxon>
        <taxon>Tripterygium</taxon>
    </lineage>
</organism>
<dbReference type="AlphaFoldDB" id="A0A7J7DYG0"/>
<evidence type="ECO:0000313" key="2">
    <source>
        <dbReference type="EMBL" id="KAF5751116.1"/>
    </source>
</evidence>
<protein>
    <submittedName>
        <fullName evidence="2">Organ-specific protein P4-like</fullName>
    </submittedName>
</protein>
<dbReference type="Pfam" id="PF10950">
    <property type="entry name" value="Organ_specific"/>
    <property type="match status" value="1"/>
</dbReference>
<dbReference type="PANTHER" id="PTHR33731">
    <property type="entry name" value="PROTEIN, PUTATIVE-RELATED"/>
    <property type="match status" value="1"/>
</dbReference>
<feature type="compositionally biased region" description="Basic and acidic residues" evidence="1">
    <location>
        <begin position="67"/>
        <end position="83"/>
    </location>
</feature>
<dbReference type="PANTHER" id="PTHR33731:SF17">
    <property type="entry name" value="ORGAN-SPECIFIC PROTEIN P4-LIKE"/>
    <property type="match status" value="1"/>
</dbReference>
<dbReference type="Proteomes" id="UP000593562">
    <property type="component" value="Unassembled WGS sequence"/>
</dbReference>
<dbReference type="InParanoid" id="A0A7J7DYG0"/>